<feature type="domain" description="Peptidase M50" evidence="13">
    <location>
        <begin position="43"/>
        <end position="116"/>
    </location>
</feature>
<keyword evidence="6" id="KW-0479">Metal-binding</keyword>
<dbReference type="GO" id="GO:0008237">
    <property type="term" value="F:metallopeptidase activity"/>
    <property type="evidence" value="ECO:0007669"/>
    <property type="project" value="UniProtKB-KW"/>
</dbReference>
<evidence type="ECO:0000313" key="14">
    <source>
        <dbReference type="EMBL" id="GGK02273.1"/>
    </source>
</evidence>
<feature type="transmembrane region" description="Helical" evidence="12">
    <location>
        <begin position="157"/>
        <end position="188"/>
    </location>
</feature>
<comment type="caution">
    <text evidence="14">The sequence shown here is derived from an EMBL/GenBank/DDBJ whole genome shotgun (WGS) entry which is preliminary data.</text>
</comment>
<proteinExistence type="inferred from homology"/>
<dbReference type="GO" id="GO:0006508">
    <property type="term" value="P:proteolysis"/>
    <property type="evidence" value="ECO:0007669"/>
    <property type="project" value="UniProtKB-KW"/>
</dbReference>
<feature type="domain" description="Peptidase M50" evidence="13">
    <location>
        <begin position="122"/>
        <end position="155"/>
    </location>
</feature>
<feature type="transmembrane region" description="Helical" evidence="12">
    <location>
        <begin position="124"/>
        <end position="145"/>
    </location>
</feature>
<comment type="subcellular location">
    <subcellularLocation>
        <location evidence="2">Membrane</location>
        <topology evidence="2">Multi-pass membrane protein</topology>
    </subcellularLocation>
</comment>
<evidence type="ECO:0000256" key="9">
    <source>
        <dbReference type="ARBA" id="ARBA00022989"/>
    </source>
</evidence>
<dbReference type="CDD" id="cd06160">
    <property type="entry name" value="S2P-M50_like_2"/>
    <property type="match status" value="1"/>
</dbReference>
<dbReference type="PANTHER" id="PTHR39188">
    <property type="entry name" value="MEMBRANE-ASSOCIATED ZINC METALLOPROTEASE M50B"/>
    <property type="match status" value="1"/>
</dbReference>
<evidence type="ECO:0000256" key="5">
    <source>
        <dbReference type="ARBA" id="ARBA00022692"/>
    </source>
</evidence>
<dbReference type="GO" id="GO:0016020">
    <property type="term" value="C:membrane"/>
    <property type="evidence" value="ECO:0007669"/>
    <property type="project" value="UniProtKB-SubCell"/>
</dbReference>
<evidence type="ECO:0000256" key="2">
    <source>
        <dbReference type="ARBA" id="ARBA00004141"/>
    </source>
</evidence>
<dbReference type="Pfam" id="PF02163">
    <property type="entry name" value="Peptidase_M50"/>
    <property type="match status" value="2"/>
</dbReference>
<evidence type="ECO:0000256" key="7">
    <source>
        <dbReference type="ARBA" id="ARBA00022801"/>
    </source>
</evidence>
<name>A0A8J3FCZ2_9BACI</name>
<dbReference type="PANTHER" id="PTHR39188:SF3">
    <property type="entry name" value="STAGE IV SPORULATION PROTEIN FB"/>
    <property type="match status" value="1"/>
</dbReference>
<keyword evidence="7" id="KW-0378">Hydrolase</keyword>
<dbReference type="EMBL" id="BMOF01000029">
    <property type="protein sequence ID" value="GGK02273.1"/>
    <property type="molecule type" value="Genomic_DNA"/>
</dbReference>
<evidence type="ECO:0000259" key="13">
    <source>
        <dbReference type="Pfam" id="PF02163"/>
    </source>
</evidence>
<dbReference type="InterPro" id="IPR008915">
    <property type="entry name" value="Peptidase_M50"/>
</dbReference>
<keyword evidence="15" id="KW-1185">Reference proteome</keyword>
<reference evidence="14" key="2">
    <citation type="submission" date="2020-09" db="EMBL/GenBank/DDBJ databases">
        <authorList>
            <person name="Sun Q."/>
            <person name="Ohkuma M."/>
        </authorList>
    </citation>
    <scope>NUCLEOTIDE SEQUENCE</scope>
    <source>
        <strain evidence="14">JCM 14719</strain>
    </source>
</reference>
<evidence type="ECO:0000313" key="15">
    <source>
        <dbReference type="Proteomes" id="UP000637720"/>
    </source>
</evidence>
<evidence type="ECO:0000256" key="1">
    <source>
        <dbReference type="ARBA" id="ARBA00001947"/>
    </source>
</evidence>
<keyword evidence="9 12" id="KW-1133">Transmembrane helix</keyword>
<evidence type="ECO:0000256" key="10">
    <source>
        <dbReference type="ARBA" id="ARBA00023049"/>
    </source>
</evidence>
<evidence type="ECO:0000256" key="3">
    <source>
        <dbReference type="ARBA" id="ARBA00007931"/>
    </source>
</evidence>
<sequence length="349" mass="38299">MLLALAGKLKGLLPLLKLGKVGGTVWSLLLSIGAYALVAPWSFAIGLVAMMLIHELGHVWAAKRRKLPVSAPTFIPFVGALITMRKIPNNAETEAYVALGGPLLGTAGATAALLLGWATGSQAFYVAASIGLFLNLINLLPIHPLDGGRIVTVISRWLWLVGLIGGFFLIVFVLRSILFLIIWLMFAWDLAQAYLFRRKPQPATLEQTVRIDEAELEAAGIFLPGEAHQRQLPFVAYCRRDSEALVVEARLYDWPIPLTFPQARGAVHAVTLVRTRRLPLDTGGGAELTFHVTYEPDPSEQPGGIVRDEAYYRVSPRTRLRFGLAYFGLAAYLVIMMLLLHRVMVPLAA</sequence>
<protein>
    <recommendedName>
        <fullName evidence="13">Peptidase M50 domain-containing protein</fullName>
    </recommendedName>
</protein>
<keyword evidence="10" id="KW-0482">Metalloprotease</keyword>
<comment type="cofactor">
    <cofactor evidence="1">
        <name>Zn(2+)</name>
        <dbReference type="ChEBI" id="CHEBI:29105"/>
    </cofactor>
</comment>
<evidence type="ECO:0000256" key="6">
    <source>
        <dbReference type="ARBA" id="ARBA00022723"/>
    </source>
</evidence>
<evidence type="ECO:0000256" key="8">
    <source>
        <dbReference type="ARBA" id="ARBA00022833"/>
    </source>
</evidence>
<evidence type="ECO:0000256" key="11">
    <source>
        <dbReference type="ARBA" id="ARBA00023136"/>
    </source>
</evidence>
<feature type="transmembrane region" description="Helical" evidence="12">
    <location>
        <begin position="323"/>
        <end position="344"/>
    </location>
</feature>
<comment type="similarity">
    <text evidence="3">Belongs to the peptidase M50B family.</text>
</comment>
<organism evidence="14 15">
    <name type="scientific">Calditerricola satsumensis</name>
    <dbReference type="NCBI Taxonomy" id="373054"/>
    <lineage>
        <taxon>Bacteria</taxon>
        <taxon>Bacillati</taxon>
        <taxon>Bacillota</taxon>
        <taxon>Bacilli</taxon>
        <taxon>Bacillales</taxon>
        <taxon>Bacillaceae</taxon>
        <taxon>Calditerricola</taxon>
    </lineage>
</organism>
<feature type="transmembrane region" description="Helical" evidence="12">
    <location>
        <begin position="65"/>
        <end position="84"/>
    </location>
</feature>
<accession>A0A8J3FCZ2</accession>
<dbReference type="AlphaFoldDB" id="A0A8J3FCZ2"/>
<keyword evidence="5 12" id="KW-0812">Transmembrane</keyword>
<feature type="transmembrane region" description="Helical" evidence="12">
    <location>
        <begin position="25"/>
        <end position="53"/>
    </location>
</feature>
<evidence type="ECO:0000256" key="4">
    <source>
        <dbReference type="ARBA" id="ARBA00022670"/>
    </source>
</evidence>
<keyword evidence="4" id="KW-0645">Protease</keyword>
<keyword evidence="11 12" id="KW-0472">Membrane</keyword>
<reference evidence="14" key="1">
    <citation type="journal article" date="2014" name="Int. J. Syst. Evol. Microbiol.">
        <title>Complete genome sequence of Corynebacterium casei LMG S-19264T (=DSM 44701T), isolated from a smear-ripened cheese.</title>
        <authorList>
            <consortium name="US DOE Joint Genome Institute (JGI-PGF)"/>
            <person name="Walter F."/>
            <person name="Albersmeier A."/>
            <person name="Kalinowski J."/>
            <person name="Ruckert C."/>
        </authorList>
    </citation>
    <scope>NUCLEOTIDE SEQUENCE</scope>
    <source>
        <strain evidence="14">JCM 14719</strain>
    </source>
</reference>
<feature type="transmembrane region" description="Helical" evidence="12">
    <location>
        <begin position="96"/>
        <end position="117"/>
    </location>
</feature>
<dbReference type="GO" id="GO:0046872">
    <property type="term" value="F:metal ion binding"/>
    <property type="evidence" value="ECO:0007669"/>
    <property type="project" value="UniProtKB-KW"/>
</dbReference>
<gene>
    <name evidence="14" type="ORF">GCM10007043_15430</name>
</gene>
<evidence type="ECO:0000256" key="12">
    <source>
        <dbReference type="SAM" id="Phobius"/>
    </source>
</evidence>
<dbReference type="Proteomes" id="UP000637720">
    <property type="component" value="Unassembled WGS sequence"/>
</dbReference>
<keyword evidence="8" id="KW-0862">Zinc</keyword>